<accession>A0A4Y7TUW4</accession>
<name>A0A4Y7TUW4_COPMI</name>
<dbReference type="PANTHER" id="PTHR32285">
    <property type="entry name" value="PROTEIN TRICHOME BIREFRINGENCE-LIKE 9-RELATED"/>
    <property type="match status" value="1"/>
</dbReference>
<dbReference type="InterPro" id="IPR029962">
    <property type="entry name" value="TBL"/>
</dbReference>
<dbReference type="Proteomes" id="UP000298030">
    <property type="component" value="Unassembled WGS sequence"/>
</dbReference>
<sequence>MPFNQNPSSLSSHFRALTAPFKNRKYIFLALTLCSVFLLLFISTSADWSLATKLPSGIFRSRPAQEARIRCSPEDYDSGEWVRRPYWSRPGPLNKANPDEPNVPDHEAPAPLENMTRKEDALTFSRFQGCASGRDRWLQLGSDIKEKWDRFPQAHNWQWVPGGHCGRTGSAEDGLRLWDAEQMVRDLVEHGGWLLVGDSVTENHFFSLSCLLYPHVIAVPDYSHIRYDRKFPQNLYLNPTSPLLQSDSFTPSNPLRLPSGFNVTETPLVTFNRADLLWSQNELLEMHKDLHPEIYGEDPEFKLFGDEVTYTMSPDTYLDTFTQPLPQGNYATMVVSTAGHWTVGLFRGYQKVRPGTGGVASKLLFGNQTELMAGSAEPMTFPEGEAVLGYDGLLAFFGEAMDRWAEKVHARLAASTMPDQSRRQVVLRPYLPGHIECHKQREPFKEIQPLPENEYWNWGAVWKYNRLFERILSSYDDLHYLKINRPARLRPDAHSSHDCLHILSGAGVLEGWTHYIWHYLTREL</sequence>
<reference evidence="1 2" key="1">
    <citation type="journal article" date="2019" name="Nat. Ecol. Evol.">
        <title>Megaphylogeny resolves global patterns of mushroom evolution.</title>
        <authorList>
            <person name="Varga T."/>
            <person name="Krizsan K."/>
            <person name="Foldi C."/>
            <person name="Dima B."/>
            <person name="Sanchez-Garcia M."/>
            <person name="Sanchez-Ramirez S."/>
            <person name="Szollosi G.J."/>
            <person name="Szarkandi J.G."/>
            <person name="Papp V."/>
            <person name="Albert L."/>
            <person name="Andreopoulos W."/>
            <person name="Angelini C."/>
            <person name="Antonin V."/>
            <person name="Barry K.W."/>
            <person name="Bougher N.L."/>
            <person name="Buchanan P."/>
            <person name="Buyck B."/>
            <person name="Bense V."/>
            <person name="Catcheside P."/>
            <person name="Chovatia M."/>
            <person name="Cooper J."/>
            <person name="Damon W."/>
            <person name="Desjardin D."/>
            <person name="Finy P."/>
            <person name="Geml J."/>
            <person name="Haridas S."/>
            <person name="Hughes K."/>
            <person name="Justo A."/>
            <person name="Karasinski D."/>
            <person name="Kautmanova I."/>
            <person name="Kiss B."/>
            <person name="Kocsube S."/>
            <person name="Kotiranta H."/>
            <person name="LaButti K.M."/>
            <person name="Lechner B.E."/>
            <person name="Liimatainen K."/>
            <person name="Lipzen A."/>
            <person name="Lukacs Z."/>
            <person name="Mihaltcheva S."/>
            <person name="Morgado L.N."/>
            <person name="Niskanen T."/>
            <person name="Noordeloos M.E."/>
            <person name="Ohm R.A."/>
            <person name="Ortiz-Santana B."/>
            <person name="Ovrebo C."/>
            <person name="Racz N."/>
            <person name="Riley R."/>
            <person name="Savchenko A."/>
            <person name="Shiryaev A."/>
            <person name="Soop K."/>
            <person name="Spirin V."/>
            <person name="Szebenyi C."/>
            <person name="Tomsovsky M."/>
            <person name="Tulloss R.E."/>
            <person name="Uehling J."/>
            <person name="Grigoriev I.V."/>
            <person name="Vagvolgyi C."/>
            <person name="Papp T."/>
            <person name="Martin F.M."/>
            <person name="Miettinen O."/>
            <person name="Hibbett D.S."/>
            <person name="Nagy L.G."/>
        </authorList>
    </citation>
    <scope>NUCLEOTIDE SEQUENCE [LARGE SCALE GENOMIC DNA]</scope>
    <source>
        <strain evidence="1 2">FP101781</strain>
    </source>
</reference>
<dbReference type="GO" id="GO:0016413">
    <property type="term" value="F:O-acetyltransferase activity"/>
    <property type="evidence" value="ECO:0007669"/>
    <property type="project" value="InterPro"/>
</dbReference>
<proteinExistence type="predicted"/>
<comment type="caution">
    <text evidence="1">The sequence shown here is derived from an EMBL/GenBank/DDBJ whole genome shotgun (WGS) entry which is preliminary data.</text>
</comment>
<dbReference type="AlphaFoldDB" id="A0A4Y7TUW4"/>
<dbReference type="PANTHER" id="PTHR32285:SF48">
    <property type="entry name" value="PROTEIN TRICHOME BIREFRINGENCE-LIKE 19"/>
    <property type="match status" value="1"/>
</dbReference>
<protein>
    <submittedName>
        <fullName evidence="1">Uncharacterized protein</fullName>
    </submittedName>
</protein>
<gene>
    <name evidence="1" type="ORF">FA13DRAFT_1705579</name>
</gene>
<dbReference type="OrthoDB" id="630188at2759"/>
<organism evidence="1 2">
    <name type="scientific">Coprinellus micaceus</name>
    <name type="common">Glistening ink-cap mushroom</name>
    <name type="synonym">Coprinus micaceus</name>
    <dbReference type="NCBI Taxonomy" id="71717"/>
    <lineage>
        <taxon>Eukaryota</taxon>
        <taxon>Fungi</taxon>
        <taxon>Dikarya</taxon>
        <taxon>Basidiomycota</taxon>
        <taxon>Agaricomycotina</taxon>
        <taxon>Agaricomycetes</taxon>
        <taxon>Agaricomycetidae</taxon>
        <taxon>Agaricales</taxon>
        <taxon>Agaricineae</taxon>
        <taxon>Psathyrellaceae</taxon>
        <taxon>Coprinellus</taxon>
    </lineage>
</organism>
<dbReference type="EMBL" id="QPFP01000004">
    <property type="protein sequence ID" value="TEB37349.1"/>
    <property type="molecule type" value="Genomic_DNA"/>
</dbReference>
<keyword evidence="2" id="KW-1185">Reference proteome</keyword>
<evidence type="ECO:0000313" key="1">
    <source>
        <dbReference type="EMBL" id="TEB37349.1"/>
    </source>
</evidence>
<evidence type="ECO:0000313" key="2">
    <source>
        <dbReference type="Proteomes" id="UP000298030"/>
    </source>
</evidence>
<dbReference type="STRING" id="71717.A0A4Y7TUW4"/>